<gene>
    <name evidence="2" type="ORF">SHI21_17395</name>
</gene>
<dbReference type="RefSeq" id="WP_323578234.1">
    <property type="nucleotide sequence ID" value="NZ_JAYGJQ010000002.1"/>
</dbReference>
<comment type="caution">
    <text evidence="2">The sequence shown here is derived from an EMBL/GenBank/DDBJ whole genome shotgun (WGS) entry which is preliminary data.</text>
</comment>
<keyword evidence="1" id="KW-0732">Signal</keyword>
<sequence>MLKAFFGILFLLQLSSNAFAIESLDGFLVSAYDDRFKVISPEKFKPTMEVVIENKTLVRLIGKLVINRSTNASYVSVEPEKFQKANVKLKKGDVLHFVPLSPAFQEVELIVGNKNYDIPPKK</sequence>
<dbReference type="EMBL" id="JAYGJQ010000002">
    <property type="protein sequence ID" value="MEA9358011.1"/>
    <property type="molecule type" value="Genomic_DNA"/>
</dbReference>
<reference evidence="2 3" key="1">
    <citation type="submission" date="2023-11" db="EMBL/GenBank/DDBJ databases">
        <title>A Novel Polar Bacteriovorax (B. antarcticus) Isolated from the Biocrust in Antarctica.</title>
        <authorList>
            <person name="Mun W."/>
            <person name="Choi S.Y."/>
            <person name="Mitchell R.J."/>
        </authorList>
    </citation>
    <scope>NUCLEOTIDE SEQUENCE [LARGE SCALE GENOMIC DNA]</scope>
    <source>
        <strain evidence="2 3">PP10</strain>
    </source>
</reference>
<evidence type="ECO:0000313" key="3">
    <source>
        <dbReference type="Proteomes" id="UP001302274"/>
    </source>
</evidence>
<protein>
    <submittedName>
        <fullName evidence="2">Uncharacterized protein</fullName>
    </submittedName>
</protein>
<evidence type="ECO:0000313" key="2">
    <source>
        <dbReference type="EMBL" id="MEA9358011.1"/>
    </source>
</evidence>
<dbReference type="Proteomes" id="UP001302274">
    <property type="component" value="Unassembled WGS sequence"/>
</dbReference>
<name>A0ABU5VYA2_9BACT</name>
<accession>A0ABU5VYA2</accession>
<feature type="signal peptide" evidence="1">
    <location>
        <begin position="1"/>
        <end position="20"/>
    </location>
</feature>
<keyword evidence="3" id="KW-1185">Reference proteome</keyword>
<organism evidence="2 3">
    <name type="scientific">Bacteriovorax antarcticus</name>
    <dbReference type="NCBI Taxonomy" id="3088717"/>
    <lineage>
        <taxon>Bacteria</taxon>
        <taxon>Pseudomonadati</taxon>
        <taxon>Bdellovibrionota</taxon>
        <taxon>Bacteriovoracia</taxon>
        <taxon>Bacteriovoracales</taxon>
        <taxon>Bacteriovoracaceae</taxon>
        <taxon>Bacteriovorax</taxon>
    </lineage>
</organism>
<feature type="chain" id="PRO_5045097361" evidence="1">
    <location>
        <begin position="21"/>
        <end position="122"/>
    </location>
</feature>
<evidence type="ECO:0000256" key="1">
    <source>
        <dbReference type="SAM" id="SignalP"/>
    </source>
</evidence>
<proteinExistence type="predicted"/>